<evidence type="ECO:0000313" key="1">
    <source>
        <dbReference type="EMBL" id="MBE6061846.1"/>
    </source>
</evidence>
<name>A0A927WBJ8_9CLOT</name>
<protein>
    <recommendedName>
        <fullName evidence="3">Transposase</fullName>
    </recommendedName>
</protein>
<organism evidence="1 2">
    <name type="scientific">Clostridium sulfidigenes</name>
    <dbReference type="NCBI Taxonomy" id="318464"/>
    <lineage>
        <taxon>Bacteria</taxon>
        <taxon>Bacillati</taxon>
        <taxon>Bacillota</taxon>
        <taxon>Clostridia</taxon>
        <taxon>Eubacteriales</taxon>
        <taxon>Clostridiaceae</taxon>
        <taxon>Clostridium</taxon>
    </lineage>
</organism>
<gene>
    <name evidence="1" type="ORF">E7215_17030</name>
</gene>
<dbReference type="EMBL" id="SVCM01000204">
    <property type="protein sequence ID" value="MBE6061846.1"/>
    <property type="molecule type" value="Genomic_DNA"/>
</dbReference>
<accession>A0A927WBJ8</accession>
<dbReference type="PROSITE" id="PS50007">
    <property type="entry name" value="PIPLC_X_DOMAIN"/>
    <property type="match status" value="1"/>
</dbReference>
<reference evidence="1" key="1">
    <citation type="submission" date="2019-04" db="EMBL/GenBank/DDBJ databases">
        <title>Evolution of Biomass-Degrading Anaerobic Consortia Revealed by Metagenomics.</title>
        <authorList>
            <person name="Peng X."/>
        </authorList>
    </citation>
    <scope>NUCLEOTIDE SEQUENCE</scope>
    <source>
        <strain evidence="1">SIG254</strain>
    </source>
</reference>
<comment type="caution">
    <text evidence="1">The sequence shown here is derived from an EMBL/GenBank/DDBJ whole genome shotgun (WGS) entry which is preliminary data.</text>
</comment>
<dbReference type="AlphaFoldDB" id="A0A927WBJ8"/>
<proteinExistence type="predicted"/>
<dbReference type="Proteomes" id="UP000768462">
    <property type="component" value="Unassembled WGS sequence"/>
</dbReference>
<sequence length="171" mass="19678">MTRKNTTNRKYIESEKENLIKRMLPPENCSITVLSSETGISKSTLSTWKKKAMSGEIKNKPGRPRSGMSSHEKFLIVMETYTLSEIELSRYCREHGCYVEDVKRWRSSCLNANEVTHQSTASIVEDLKEEKKKSKELSKEIRIKDKALAETTALLVMRKKLNAIFGEEEED</sequence>
<evidence type="ECO:0008006" key="3">
    <source>
        <dbReference type="Google" id="ProtNLM"/>
    </source>
</evidence>
<evidence type="ECO:0000313" key="2">
    <source>
        <dbReference type="Proteomes" id="UP000768462"/>
    </source>
</evidence>